<proteinExistence type="predicted"/>
<dbReference type="EMBL" id="PTIX01000005">
    <property type="protein sequence ID" value="PPK68455.1"/>
    <property type="molecule type" value="Genomic_DNA"/>
</dbReference>
<dbReference type="NCBIfam" id="TIGR02242">
    <property type="entry name" value="tail_TIGR02242"/>
    <property type="match status" value="1"/>
</dbReference>
<dbReference type="InterPro" id="IPR011748">
    <property type="entry name" value="Unchr_phage_tail-like"/>
</dbReference>
<dbReference type="InterPro" id="IPR006521">
    <property type="entry name" value="Tail_protein_I"/>
</dbReference>
<comment type="caution">
    <text evidence="1">The sequence shown here is derived from an EMBL/GenBank/DDBJ whole genome shotgun (WGS) entry which is preliminary data.</text>
</comment>
<reference evidence="1 2" key="1">
    <citation type="submission" date="2018-02" db="EMBL/GenBank/DDBJ databases">
        <title>Genomic Encyclopedia of Archaeal and Bacterial Type Strains, Phase II (KMG-II): from individual species to whole genera.</title>
        <authorList>
            <person name="Goeker M."/>
        </authorList>
    </citation>
    <scope>NUCLEOTIDE SEQUENCE [LARGE SCALE GENOMIC DNA]</scope>
    <source>
        <strain evidence="1 2">YU 961-1</strain>
    </source>
</reference>
<keyword evidence="2" id="KW-1185">Reference proteome</keyword>
<accession>A0A2S6GT74</accession>
<organism evidence="1 2">
    <name type="scientific">Actinokineospora auranticolor</name>
    <dbReference type="NCBI Taxonomy" id="155976"/>
    <lineage>
        <taxon>Bacteria</taxon>
        <taxon>Bacillati</taxon>
        <taxon>Actinomycetota</taxon>
        <taxon>Actinomycetes</taxon>
        <taxon>Pseudonocardiales</taxon>
        <taxon>Pseudonocardiaceae</taxon>
        <taxon>Actinokineospora</taxon>
    </lineage>
</organism>
<dbReference type="Pfam" id="PF09684">
    <property type="entry name" value="Tail_P2_I"/>
    <property type="match status" value="1"/>
</dbReference>
<sequence length="183" mass="19595">MTRAAVPGLVSRRPLGEGLPAVYAADSFVQRLTAGLDDVFAPILATLDNFPAYLTAHLTPEDFVPWLGAWVAAELDPRWAATVSRGAVAGAMASHRARGTARGLVERLWQCAGVRAEVDDGPGCTWSSTSTDLPTEDDDTPPRVTIRVWAAADVDQPRIRALVAAACPWHVDWTIEFHGNGAP</sequence>
<gene>
    <name evidence="1" type="ORF">CLV40_105178</name>
</gene>
<dbReference type="AlphaFoldDB" id="A0A2S6GT74"/>
<evidence type="ECO:0000313" key="2">
    <source>
        <dbReference type="Proteomes" id="UP000239203"/>
    </source>
</evidence>
<dbReference type="OrthoDB" id="370073at2"/>
<dbReference type="RefSeq" id="WP_104478928.1">
    <property type="nucleotide sequence ID" value="NZ_CP154825.1"/>
</dbReference>
<evidence type="ECO:0000313" key="1">
    <source>
        <dbReference type="EMBL" id="PPK68455.1"/>
    </source>
</evidence>
<dbReference type="Proteomes" id="UP000239203">
    <property type="component" value="Unassembled WGS sequence"/>
</dbReference>
<name>A0A2S6GT74_9PSEU</name>
<protein>
    <submittedName>
        <fullName evidence="1">Phage tail-like protein</fullName>
    </submittedName>
</protein>